<dbReference type="EMBL" id="MSJM01000007">
    <property type="protein sequence ID" value="OLF47341.1"/>
    <property type="molecule type" value="Genomic_DNA"/>
</dbReference>
<keyword evidence="1" id="KW-0812">Transmembrane</keyword>
<comment type="caution">
    <text evidence="2">The sequence shown here is derived from an EMBL/GenBank/DDBJ whole genome shotgun (WGS) entry which is preliminary data.</text>
</comment>
<feature type="transmembrane region" description="Helical" evidence="1">
    <location>
        <begin position="40"/>
        <end position="58"/>
    </location>
</feature>
<reference evidence="3" key="1">
    <citation type="submission" date="2016-12" db="EMBL/GenBank/DDBJ databases">
        <authorList>
            <person name="Gulvik C.A."/>
        </authorList>
    </citation>
    <scope>NUCLEOTIDE SEQUENCE [LARGE SCALE GENOMIC DNA]</scope>
    <source>
        <strain evidence="3">NED12-00049-6B</strain>
    </source>
</reference>
<accession>A0A1Q8E6C8</accession>
<dbReference type="InterPro" id="IPR008407">
    <property type="entry name" value="Brnchd-chn_aa_trnsp_AzlD"/>
</dbReference>
<evidence type="ECO:0000313" key="3">
    <source>
        <dbReference type="Proteomes" id="UP000186890"/>
    </source>
</evidence>
<dbReference type="Pfam" id="PF05437">
    <property type="entry name" value="AzlD"/>
    <property type="match status" value="1"/>
</dbReference>
<dbReference type="Proteomes" id="UP000186890">
    <property type="component" value="Unassembled WGS sequence"/>
</dbReference>
<evidence type="ECO:0000256" key="1">
    <source>
        <dbReference type="SAM" id="Phobius"/>
    </source>
</evidence>
<dbReference type="AlphaFoldDB" id="A0A1Q8E6C8"/>
<keyword evidence="1" id="KW-0472">Membrane</keyword>
<name>A0A1Q8E6C8_9STRE</name>
<evidence type="ECO:0000313" key="2">
    <source>
        <dbReference type="EMBL" id="OLF47341.1"/>
    </source>
</evidence>
<proteinExistence type="predicted"/>
<organism evidence="2 3">
    <name type="scientific">Streptococcus cuniculi</name>
    <dbReference type="NCBI Taxonomy" id="1432788"/>
    <lineage>
        <taxon>Bacteria</taxon>
        <taxon>Bacillati</taxon>
        <taxon>Bacillota</taxon>
        <taxon>Bacilli</taxon>
        <taxon>Lactobacillales</taxon>
        <taxon>Streptococcaceae</taxon>
        <taxon>Streptococcus</taxon>
    </lineage>
</organism>
<feature type="transmembrane region" description="Helical" evidence="1">
    <location>
        <begin position="89"/>
        <end position="106"/>
    </location>
</feature>
<protein>
    <submittedName>
        <fullName evidence="2">Branched-chain amino acid permease</fullName>
    </submittedName>
</protein>
<dbReference type="RefSeq" id="WP_075105340.1">
    <property type="nucleotide sequence ID" value="NZ_MSJM01000007.1"/>
</dbReference>
<gene>
    <name evidence="2" type="ORF">BU202_08420</name>
</gene>
<feature type="transmembrane region" description="Helical" evidence="1">
    <location>
        <begin position="65"/>
        <end position="83"/>
    </location>
</feature>
<keyword evidence="1" id="KW-1133">Transmembrane helix</keyword>
<dbReference type="OrthoDB" id="7870017at2"/>
<keyword evidence="3" id="KW-1185">Reference proteome</keyword>
<sequence>MIDRYVFLAILIALVVTWVPRVLPFVLTKGKSLPPLALKFLRFLPLSIIFALTLSSVVDERVGNFPRFLPIETLALFPTFFVVLKTKNILLAVVVGVAVTAGLRFLSGF</sequence>